<evidence type="ECO:0000313" key="2">
    <source>
        <dbReference type="EMBL" id="UTW14282.1"/>
    </source>
</evidence>
<accession>A0ABY5HST1</accession>
<proteinExistence type="predicted"/>
<gene>
    <name evidence="2" type="ORF">KDW95_02010</name>
</gene>
<evidence type="ECO:0000313" key="3">
    <source>
        <dbReference type="Proteomes" id="UP001058461"/>
    </source>
</evidence>
<keyword evidence="3" id="KW-1185">Reference proteome</keyword>
<feature type="domain" description="Ysc84 actin-binding" evidence="1">
    <location>
        <begin position="84"/>
        <end position="168"/>
    </location>
</feature>
<dbReference type="InterPro" id="IPR007461">
    <property type="entry name" value="Ysc84_actin-binding"/>
</dbReference>
<reference evidence="2" key="1">
    <citation type="submission" date="2021-04" db="EMBL/GenBank/DDBJ databases">
        <title>Oceanospirillales bacteria with DddD are important DMSP degraders in coastal seawater.</title>
        <authorList>
            <person name="Liu J."/>
        </authorList>
    </citation>
    <scope>NUCLEOTIDE SEQUENCE</scope>
    <source>
        <strain evidence="2">D13-1</strain>
    </source>
</reference>
<evidence type="ECO:0000259" key="1">
    <source>
        <dbReference type="Pfam" id="PF04366"/>
    </source>
</evidence>
<dbReference type="Pfam" id="PF04366">
    <property type="entry name" value="Ysc84"/>
    <property type="match status" value="1"/>
</dbReference>
<dbReference type="EMBL" id="CP073347">
    <property type="protein sequence ID" value="UTW14282.1"/>
    <property type="molecule type" value="Genomic_DNA"/>
</dbReference>
<dbReference type="CDD" id="cd11524">
    <property type="entry name" value="SYLF"/>
    <property type="match status" value="1"/>
</dbReference>
<organism evidence="2 3">
    <name type="scientific">Marinobacterium rhizophilum</name>
    <dbReference type="NCBI Taxonomy" id="420402"/>
    <lineage>
        <taxon>Bacteria</taxon>
        <taxon>Pseudomonadati</taxon>
        <taxon>Pseudomonadota</taxon>
        <taxon>Gammaproteobacteria</taxon>
        <taxon>Oceanospirillales</taxon>
        <taxon>Oceanospirillaceae</taxon>
        <taxon>Marinobacterium</taxon>
    </lineage>
</organism>
<name>A0ABY5HST1_9GAMM</name>
<sequence>MPLLCLCLALPAQAASRQEIDAKASEAMQRFYQHSSAGRELAERAAGVLIFPEVYKAGVGIGGEYGEGALRVSGTTVDYYSTAAASIGFQLGAQIKSQIILFMTQDALRRFRRGDGWEAGVDGSVAIADMGAGGAIDSSTLQAPIIGFIFSNKGLMYNLTLEGSKFTRMDK</sequence>
<protein>
    <recommendedName>
        <fullName evidence="1">Ysc84 actin-binding domain-containing protein</fullName>
    </recommendedName>
</protein>
<dbReference type="Proteomes" id="UP001058461">
    <property type="component" value="Chromosome"/>
</dbReference>